<proteinExistence type="predicted"/>
<evidence type="ECO:0000313" key="3">
    <source>
        <dbReference type="Proteomes" id="UP001149140"/>
    </source>
</evidence>
<evidence type="ECO:0008006" key="4">
    <source>
        <dbReference type="Google" id="ProtNLM"/>
    </source>
</evidence>
<accession>A0A9X3S4X7</accession>
<feature type="transmembrane region" description="Helical" evidence="1">
    <location>
        <begin position="142"/>
        <end position="166"/>
    </location>
</feature>
<feature type="transmembrane region" description="Helical" evidence="1">
    <location>
        <begin position="6"/>
        <end position="28"/>
    </location>
</feature>
<evidence type="ECO:0000313" key="2">
    <source>
        <dbReference type="EMBL" id="MDA0164957.1"/>
    </source>
</evidence>
<reference evidence="2" key="1">
    <citation type="submission" date="2022-10" db="EMBL/GenBank/DDBJ databases">
        <title>The WGS of Solirubrobacter ginsenosidimutans DSM 21036.</title>
        <authorList>
            <person name="Jiang Z."/>
        </authorList>
    </citation>
    <scope>NUCLEOTIDE SEQUENCE</scope>
    <source>
        <strain evidence="2">DSM 21036</strain>
    </source>
</reference>
<name>A0A9X3S4X7_9ACTN</name>
<comment type="caution">
    <text evidence="2">The sequence shown here is derived from an EMBL/GenBank/DDBJ whole genome shotgun (WGS) entry which is preliminary data.</text>
</comment>
<sequence>MRKPLQYGGIAASIVLIAFGIGAIFTGFDGRSQVRTDLAAEQIVGTDDSTIPGQLVDTGSEAQAFAAIMRHHTLEATAGKTYSQMGQYLDAKGNPTDDKALAAVDPQTKKPVANQARQIWVTEIALTTALNTAFFAERVATFAIVMGFALLLSGIGFAVLTLAALIPAGARKRERSATAAAVPVA</sequence>
<organism evidence="2 3">
    <name type="scientific">Solirubrobacter ginsenosidimutans</name>
    <dbReference type="NCBI Taxonomy" id="490573"/>
    <lineage>
        <taxon>Bacteria</taxon>
        <taxon>Bacillati</taxon>
        <taxon>Actinomycetota</taxon>
        <taxon>Thermoleophilia</taxon>
        <taxon>Solirubrobacterales</taxon>
        <taxon>Solirubrobacteraceae</taxon>
        <taxon>Solirubrobacter</taxon>
    </lineage>
</organism>
<dbReference type="AlphaFoldDB" id="A0A9X3S4X7"/>
<protein>
    <recommendedName>
        <fullName evidence="4">Aromatic ring-opening dioxygenase LigA</fullName>
    </recommendedName>
</protein>
<keyword evidence="3" id="KW-1185">Reference proteome</keyword>
<dbReference type="Proteomes" id="UP001149140">
    <property type="component" value="Unassembled WGS sequence"/>
</dbReference>
<evidence type="ECO:0000256" key="1">
    <source>
        <dbReference type="SAM" id="Phobius"/>
    </source>
</evidence>
<keyword evidence="1" id="KW-1133">Transmembrane helix</keyword>
<dbReference type="RefSeq" id="WP_270044212.1">
    <property type="nucleotide sequence ID" value="NZ_JAPDOD010000040.1"/>
</dbReference>
<keyword evidence="1" id="KW-0812">Transmembrane</keyword>
<gene>
    <name evidence="2" type="ORF">OM076_32100</name>
</gene>
<dbReference type="EMBL" id="JAPDOD010000040">
    <property type="protein sequence ID" value="MDA0164957.1"/>
    <property type="molecule type" value="Genomic_DNA"/>
</dbReference>
<keyword evidence="1" id="KW-0472">Membrane</keyword>